<feature type="transmembrane region" description="Helical" evidence="1">
    <location>
        <begin position="12"/>
        <end position="30"/>
    </location>
</feature>
<dbReference type="InterPro" id="IPR021309">
    <property type="entry name" value="YgaP-like_TM"/>
</dbReference>
<keyword evidence="1" id="KW-0812">Transmembrane</keyword>
<evidence type="ECO:0000256" key="1">
    <source>
        <dbReference type="SAM" id="Phobius"/>
    </source>
</evidence>
<sequence length="71" mass="7137">MGLDKNVGGIDRIGRALLAAVLTVVAVTALRKGKRSTGLVAGVAALGFGFNATVCFCGLNEALGIDTTSDE</sequence>
<reference evidence="3 4" key="1">
    <citation type="journal article" date="2019" name="Int. J. Syst. Evol. Microbiol.">
        <title>The Global Catalogue of Microorganisms (GCM) 10K type strain sequencing project: providing services to taxonomists for standard genome sequencing and annotation.</title>
        <authorList>
            <consortium name="The Broad Institute Genomics Platform"/>
            <consortium name="The Broad Institute Genome Sequencing Center for Infectious Disease"/>
            <person name="Wu L."/>
            <person name="Ma J."/>
        </authorList>
    </citation>
    <scope>NUCLEOTIDE SEQUENCE [LARGE SCALE GENOMIC DNA]</scope>
    <source>
        <strain evidence="3 4">CGMCC 1.12125</strain>
    </source>
</reference>
<protein>
    <submittedName>
        <fullName evidence="3">DUF2892 domain-containing protein</fullName>
    </submittedName>
</protein>
<evidence type="ECO:0000313" key="4">
    <source>
        <dbReference type="Proteomes" id="UP001597119"/>
    </source>
</evidence>
<accession>A0ABD6C909</accession>
<dbReference type="AlphaFoldDB" id="A0ABD6C909"/>
<keyword evidence="1" id="KW-0472">Membrane</keyword>
<feature type="domain" description="Inner membrane protein YgaP-like transmembrane" evidence="2">
    <location>
        <begin position="4"/>
        <end position="69"/>
    </location>
</feature>
<dbReference type="Pfam" id="PF11127">
    <property type="entry name" value="YgaP-like_TM"/>
    <property type="match status" value="1"/>
</dbReference>
<gene>
    <name evidence="3" type="ORF">ACFR9U_04350</name>
</gene>
<dbReference type="Proteomes" id="UP001597119">
    <property type="component" value="Unassembled WGS sequence"/>
</dbReference>
<name>A0ABD6C909_9EURY</name>
<keyword evidence="4" id="KW-1185">Reference proteome</keyword>
<dbReference type="RefSeq" id="WP_247376375.1">
    <property type="nucleotide sequence ID" value="NZ_JALLGV010000002.1"/>
</dbReference>
<comment type="caution">
    <text evidence="3">The sequence shown here is derived from an EMBL/GenBank/DDBJ whole genome shotgun (WGS) entry which is preliminary data.</text>
</comment>
<evidence type="ECO:0000313" key="3">
    <source>
        <dbReference type="EMBL" id="MFD1586201.1"/>
    </source>
</evidence>
<dbReference type="EMBL" id="JBHUDJ010000002">
    <property type="protein sequence ID" value="MFD1586201.1"/>
    <property type="molecule type" value="Genomic_DNA"/>
</dbReference>
<evidence type="ECO:0000259" key="2">
    <source>
        <dbReference type="Pfam" id="PF11127"/>
    </source>
</evidence>
<proteinExistence type="predicted"/>
<keyword evidence="1" id="KW-1133">Transmembrane helix</keyword>
<organism evidence="3 4">
    <name type="scientific">Halorientalis brevis</name>
    <dbReference type="NCBI Taxonomy" id="1126241"/>
    <lineage>
        <taxon>Archaea</taxon>
        <taxon>Methanobacteriati</taxon>
        <taxon>Methanobacteriota</taxon>
        <taxon>Stenosarchaea group</taxon>
        <taxon>Halobacteria</taxon>
        <taxon>Halobacteriales</taxon>
        <taxon>Haloarculaceae</taxon>
        <taxon>Halorientalis</taxon>
    </lineage>
</organism>